<gene>
    <name evidence="2" type="ORF">CYU10_000140</name>
</gene>
<feature type="transmembrane region" description="Helical" evidence="1">
    <location>
        <begin position="56"/>
        <end position="82"/>
    </location>
</feature>
<name>A0A2N5WAM2_LACLL</name>
<evidence type="ECO:0000313" key="2">
    <source>
        <dbReference type="EMBL" id="PLW59290.1"/>
    </source>
</evidence>
<reference evidence="3" key="1">
    <citation type="submission" date="2016-08" db="EMBL/GenBank/DDBJ databases">
        <title>Comparative genomics of Lactococcus lactis strain WFLU12 isolated from the gastrointestinal tract of wild olive flounder (Paralichythys olivaceus).</title>
        <authorList>
            <person name="Nguyen T.L."/>
            <person name="Kim D.-H."/>
        </authorList>
    </citation>
    <scope>NUCLEOTIDE SEQUENCE [LARGE SCALE GENOMIC DNA]</scope>
    <source>
        <strain evidence="3">WFLU12</strain>
    </source>
</reference>
<protein>
    <submittedName>
        <fullName evidence="2">Uncharacterized protein</fullName>
    </submittedName>
</protein>
<keyword evidence="1" id="KW-0812">Transmembrane</keyword>
<dbReference type="Proteomes" id="UP000234865">
    <property type="component" value="Unassembled WGS sequence"/>
</dbReference>
<evidence type="ECO:0000256" key="1">
    <source>
        <dbReference type="SAM" id="Phobius"/>
    </source>
</evidence>
<sequence length="92" mass="10802">MEKLSNKITFKKSLKDSSLAAATLLVLRMIHKLLFNYAETKNYFHQLFSADNLVLALFVSISTVIFIWIIMSFIFGIVYYTYRKIKEKVLKE</sequence>
<dbReference type="AlphaFoldDB" id="A0A2N5WAM2"/>
<organism evidence="2 3">
    <name type="scientific">Lactococcus lactis subsp. lactis</name>
    <name type="common">Streptococcus lactis</name>
    <dbReference type="NCBI Taxonomy" id="1360"/>
    <lineage>
        <taxon>Bacteria</taxon>
        <taxon>Bacillati</taxon>
        <taxon>Bacillota</taxon>
        <taxon>Bacilli</taxon>
        <taxon>Lactobacillales</taxon>
        <taxon>Streptococcaceae</taxon>
        <taxon>Lactococcus</taxon>
    </lineage>
</organism>
<accession>A0A2N5WAM2</accession>
<dbReference type="RefSeq" id="WP_095586349.1">
    <property type="nucleotide sequence ID" value="NZ_PKRZ01000001.1"/>
</dbReference>
<dbReference type="EMBL" id="PKRZ01000001">
    <property type="protein sequence ID" value="PLW59290.1"/>
    <property type="molecule type" value="Genomic_DNA"/>
</dbReference>
<proteinExistence type="predicted"/>
<keyword evidence="1" id="KW-1133">Transmembrane helix</keyword>
<evidence type="ECO:0000313" key="3">
    <source>
        <dbReference type="Proteomes" id="UP000234865"/>
    </source>
</evidence>
<keyword evidence="1" id="KW-0472">Membrane</keyword>
<comment type="caution">
    <text evidence="2">The sequence shown here is derived from an EMBL/GenBank/DDBJ whole genome shotgun (WGS) entry which is preliminary data.</text>
</comment>